<dbReference type="Pfam" id="PF00080">
    <property type="entry name" value="Sod_Cu"/>
    <property type="match status" value="1"/>
</dbReference>
<proteinExistence type="inferred from homology"/>
<dbReference type="AlphaFoldDB" id="A0A7W8Z5Y4"/>
<feature type="signal peptide" evidence="3">
    <location>
        <begin position="1"/>
        <end position="23"/>
    </location>
</feature>
<feature type="region of interest" description="Disordered" evidence="2">
    <location>
        <begin position="107"/>
        <end position="135"/>
    </location>
</feature>
<dbReference type="Gene3D" id="2.60.40.200">
    <property type="entry name" value="Superoxide dismutase, copper/zinc binding domain"/>
    <property type="match status" value="1"/>
</dbReference>
<comment type="caution">
    <text evidence="5">The sequence shown here is derived from an EMBL/GenBank/DDBJ whole genome shotgun (WGS) entry which is preliminary data.</text>
</comment>
<accession>A0A7W8Z5Y4</accession>
<dbReference type="GO" id="GO:0004784">
    <property type="term" value="F:superoxide dismutase activity"/>
    <property type="evidence" value="ECO:0007669"/>
    <property type="project" value="UniProtKB-EC"/>
</dbReference>
<dbReference type="EC" id="1.15.1.1" evidence="5"/>
<organism evidence="5 6">
    <name type="scientific">Sphaerisporangium krabiense</name>
    <dbReference type="NCBI Taxonomy" id="763782"/>
    <lineage>
        <taxon>Bacteria</taxon>
        <taxon>Bacillati</taxon>
        <taxon>Actinomycetota</taxon>
        <taxon>Actinomycetes</taxon>
        <taxon>Streptosporangiales</taxon>
        <taxon>Streptosporangiaceae</taxon>
        <taxon>Sphaerisporangium</taxon>
    </lineage>
</organism>
<evidence type="ECO:0000256" key="1">
    <source>
        <dbReference type="ARBA" id="ARBA00010457"/>
    </source>
</evidence>
<name>A0A7W8Z5Y4_9ACTN</name>
<dbReference type="EMBL" id="JACHBR010000001">
    <property type="protein sequence ID" value="MBB5627733.1"/>
    <property type="molecule type" value="Genomic_DNA"/>
</dbReference>
<keyword evidence="3" id="KW-0732">Signal</keyword>
<gene>
    <name evidence="5" type="ORF">BJ981_003432</name>
</gene>
<keyword evidence="6" id="KW-1185">Reference proteome</keyword>
<evidence type="ECO:0000256" key="3">
    <source>
        <dbReference type="SAM" id="SignalP"/>
    </source>
</evidence>
<dbReference type="Proteomes" id="UP000588112">
    <property type="component" value="Unassembled WGS sequence"/>
</dbReference>
<evidence type="ECO:0000256" key="2">
    <source>
        <dbReference type="SAM" id="MobiDB-lite"/>
    </source>
</evidence>
<feature type="domain" description="Superoxide dismutase copper/zinc binding" evidence="4">
    <location>
        <begin position="84"/>
        <end position="195"/>
    </location>
</feature>
<evidence type="ECO:0000259" key="4">
    <source>
        <dbReference type="Pfam" id="PF00080"/>
    </source>
</evidence>
<evidence type="ECO:0000313" key="5">
    <source>
        <dbReference type="EMBL" id="MBB5627733.1"/>
    </source>
</evidence>
<reference evidence="5 6" key="1">
    <citation type="submission" date="2020-08" db="EMBL/GenBank/DDBJ databases">
        <title>Sequencing the genomes of 1000 actinobacteria strains.</title>
        <authorList>
            <person name="Klenk H.-P."/>
        </authorList>
    </citation>
    <scope>NUCLEOTIDE SEQUENCE [LARGE SCALE GENOMIC DNA]</scope>
    <source>
        <strain evidence="5 6">DSM 45790</strain>
    </source>
</reference>
<feature type="chain" id="PRO_5038997014" evidence="3">
    <location>
        <begin position="24"/>
        <end position="199"/>
    </location>
</feature>
<comment type="similarity">
    <text evidence="1">Belongs to the Cu-Zn superoxide dismutase family.</text>
</comment>
<sequence length="199" mass="20799">MKAVRAGWTGTAALLLAVLGTGAAAPGAHSGHDPVRPAGQDPILTLGRFGPYTSGQHATTYDAKLVPPGAAVAVAYLPGADGHSVIQLRLHGLQPNRSYGAHVHMKPCGAKGEDAGPHYQHKQDPKSPSTDPAYANAGNEVWLDFTTDAHGDASARTAPDWRFTDRRPRSVVIHAEHTHTDAGRAGTAGPRLACVNAEF</sequence>
<dbReference type="GO" id="GO:0046872">
    <property type="term" value="F:metal ion binding"/>
    <property type="evidence" value="ECO:0007669"/>
    <property type="project" value="InterPro"/>
</dbReference>
<feature type="compositionally biased region" description="Basic and acidic residues" evidence="2">
    <location>
        <begin position="111"/>
        <end position="125"/>
    </location>
</feature>
<protein>
    <submittedName>
        <fullName evidence="5">Cu-Zn family superoxide dismutase</fullName>
        <ecNumber evidence="5">1.15.1.1</ecNumber>
    </submittedName>
</protein>
<evidence type="ECO:0000313" key="6">
    <source>
        <dbReference type="Proteomes" id="UP000588112"/>
    </source>
</evidence>
<dbReference type="SUPFAM" id="SSF49329">
    <property type="entry name" value="Cu,Zn superoxide dismutase-like"/>
    <property type="match status" value="1"/>
</dbReference>
<dbReference type="InterPro" id="IPR036423">
    <property type="entry name" value="SOD-like_Cu/Zn_dom_sf"/>
</dbReference>
<dbReference type="InterPro" id="IPR001424">
    <property type="entry name" value="SOD_Cu_Zn_dom"/>
</dbReference>
<keyword evidence="5" id="KW-0560">Oxidoreductase</keyword>
<dbReference type="RefSeq" id="WP_184612346.1">
    <property type="nucleotide sequence ID" value="NZ_BOOS01000015.1"/>
</dbReference>